<organism evidence="1">
    <name type="scientific">Klebsiella pneumoniae</name>
    <dbReference type="NCBI Taxonomy" id="573"/>
    <lineage>
        <taxon>Bacteria</taxon>
        <taxon>Pseudomonadati</taxon>
        <taxon>Pseudomonadota</taxon>
        <taxon>Gammaproteobacteria</taxon>
        <taxon>Enterobacterales</taxon>
        <taxon>Enterobacteriaceae</taxon>
        <taxon>Klebsiella/Raoultella group</taxon>
        <taxon>Klebsiella</taxon>
        <taxon>Klebsiella pneumoniae complex</taxon>
    </lineage>
</organism>
<reference evidence="1" key="1">
    <citation type="submission" date="2017-09" db="EMBL/GenBank/DDBJ databases">
        <title>complete sequence of Klebsiella pneumoniae strain 1512 plasmid p1512-KPC.</title>
        <authorList>
            <person name="Jiang Z."/>
            <person name="Li M."/>
            <person name="Tong Y.-G."/>
            <person name="Long J."/>
        </authorList>
    </citation>
    <scope>NUCLEOTIDE SEQUENCE</scope>
    <source>
        <plasmid evidence="1">p1512-KPC</plasmid>
    </source>
</reference>
<dbReference type="AlphaFoldDB" id="A0A2H5BQL8"/>
<evidence type="ECO:0000313" key="1">
    <source>
        <dbReference type="EMBL" id="AUG88648.1"/>
    </source>
</evidence>
<sequence>MRQGRTRSNGRCVTGAGRGAHVMNISTETREILRNYKAVINARRREMGQKPLTTAQIVDEICDFVANQQAVFLGGHYILQGSINR</sequence>
<proteinExistence type="predicted"/>
<keyword evidence="1" id="KW-0614">Plasmid</keyword>
<evidence type="ECO:0008006" key="2">
    <source>
        <dbReference type="Google" id="ProtNLM"/>
    </source>
</evidence>
<dbReference type="EMBL" id="MF918372">
    <property type="protein sequence ID" value="AUG88648.1"/>
    <property type="molecule type" value="Genomic_DNA"/>
</dbReference>
<protein>
    <recommendedName>
        <fullName evidence="2">YffA</fullName>
    </recommendedName>
</protein>
<geneLocation type="plasmid" evidence="1">
    <name>p1512-KPC</name>
</geneLocation>
<name>A0A2H5BQL8_KLEPN</name>
<accession>A0A2H5BQL8</accession>